<feature type="transmembrane region" description="Helical" evidence="2">
    <location>
        <begin position="6"/>
        <end position="25"/>
    </location>
</feature>
<keyword evidence="2" id="KW-1133">Transmembrane helix</keyword>
<keyword evidence="1" id="KW-0175">Coiled coil</keyword>
<dbReference type="EMBL" id="JAGGLD010000006">
    <property type="protein sequence ID" value="MBP2002105.1"/>
    <property type="molecule type" value="Genomic_DNA"/>
</dbReference>
<keyword evidence="4" id="KW-0813">Transport</keyword>
<feature type="transmembrane region" description="Helical" evidence="2">
    <location>
        <begin position="173"/>
        <end position="196"/>
    </location>
</feature>
<keyword evidence="2" id="KW-0472">Membrane</keyword>
<keyword evidence="5" id="KW-1185">Reference proteome</keyword>
<evidence type="ECO:0000313" key="5">
    <source>
        <dbReference type="Proteomes" id="UP001519288"/>
    </source>
</evidence>
<dbReference type="Pfam" id="PF07885">
    <property type="entry name" value="Ion_trans_2"/>
    <property type="match status" value="1"/>
</dbReference>
<sequence length="229" mass="25916">MGQTMIIWLDIIVLLLLGFVFYRVDNKITGRVILLAPILIYVALSLEDLFGWIDFPSVLTSKAILRGVILLFVLFSVIFYILFIFRNIAQSVNKEVQLKSTILRIFGAIITCIFFFTIVYTSIYKLFGQSSFKGSTIGDDLVNQGISFLYFSVVTFATVGFGDISPMDSTSRLVVVMEVFFSFVTIAYALSMIGVFRSIFKYETADAVEEKVEEAVEEIQEEVDEIEKI</sequence>
<feature type="transmembrane region" description="Helical" evidence="2">
    <location>
        <begin position="32"/>
        <end position="53"/>
    </location>
</feature>
<feature type="transmembrane region" description="Helical" evidence="2">
    <location>
        <begin position="101"/>
        <end position="121"/>
    </location>
</feature>
<proteinExistence type="predicted"/>
<dbReference type="Proteomes" id="UP001519288">
    <property type="component" value="Unassembled WGS sequence"/>
</dbReference>
<organism evidence="4 5">
    <name type="scientific">Paenibacillus shirakamiensis</name>
    <dbReference type="NCBI Taxonomy" id="1265935"/>
    <lineage>
        <taxon>Bacteria</taxon>
        <taxon>Bacillati</taxon>
        <taxon>Bacillota</taxon>
        <taxon>Bacilli</taxon>
        <taxon>Bacillales</taxon>
        <taxon>Paenibacillaceae</taxon>
        <taxon>Paenibacillus</taxon>
    </lineage>
</organism>
<feature type="transmembrane region" description="Helical" evidence="2">
    <location>
        <begin position="65"/>
        <end position="89"/>
    </location>
</feature>
<comment type="caution">
    <text evidence="4">The sequence shown here is derived from an EMBL/GenBank/DDBJ whole genome shotgun (WGS) entry which is preliminary data.</text>
</comment>
<evidence type="ECO:0000256" key="2">
    <source>
        <dbReference type="SAM" id="Phobius"/>
    </source>
</evidence>
<gene>
    <name evidence="4" type="ORF">J2Z69_003162</name>
</gene>
<reference evidence="4 5" key="1">
    <citation type="submission" date="2021-03" db="EMBL/GenBank/DDBJ databases">
        <title>Genomic Encyclopedia of Type Strains, Phase IV (KMG-IV): sequencing the most valuable type-strain genomes for metagenomic binning, comparative biology and taxonomic classification.</title>
        <authorList>
            <person name="Goeker M."/>
        </authorList>
    </citation>
    <scope>NUCLEOTIDE SEQUENCE [LARGE SCALE GENOMIC DNA]</scope>
    <source>
        <strain evidence="4 5">DSM 26806</strain>
    </source>
</reference>
<evidence type="ECO:0000313" key="4">
    <source>
        <dbReference type="EMBL" id="MBP2002105.1"/>
    </source>
</evidence>
<evidence type="ECO:0000256" key="1">
    <source>
        <dbReference type="SAM" id="Coils"/>
    </source>
</evidence>
<keyword evidence="4" id="KW-0407">Ion channel</keyword>
<dbReference type="SUPFAM" id="SSF81324">
    <property type="entry name" value="Voltage-gated potassium channels"/>
    <property type="match status" value="1"/>
</dbReference>
<dbReference type="Gene3D" id="1.10.287.70">
    <property type="match status" value="1"/>
</dbReference>
<dbReference type="RefSeq" id="WP_209864579.1">
    <property type="nucleotide sequence ID" value="NZ_JAGGLD010000006.1"/>
</dbReference>
<name>A0ABS4JLW8_9BACL</name>
<dbReference type="GO" id="GO:0034220">
    <property type="term" value="P:monoatomic ion transmembrane transport"/>
    <property type="evidence" value="ECO:0007669"/>
    <property type="project" value="UniProtKB-KW"/>
</dbReference>
<accession>A0ABS4JLW8</accession>
<dbReference type="InterPro" id="IPR013099">
    <property type="entry name" value="K_chnl_dom"/>
</dbReference>
<evidence type="ECO:0000259" key="3">
    <source>
        <dbReference type="Pfam" id="PF07885"/>
    </source>
</evidence>
<keyword evidence="2" id="KW-0812">Transmembrane</keyword>
<feature type="coiled-coil region" evidence="1">
    <location>
        <begin position="202"/>
        <end position="229"/>
    </location>
</feature>
<protein>
    <submittedName>
        <fullName evidence="4">Voltage-gated potassium channel</fullName>
    </submittedName>
</protein>
<feature type="domain" description="Potassium channel" evidence="3">
    <location>
        <begin position="119"/>
        <end position="195"/>
    </location>
</feature>
<feature type="transmembrane region" description="Helical" evidence="2">
    <location>
        <begin position="141"/>
        <end position="161"/>
    </location>
</feature>
<keyword evidence="4" id="KW-0406">Ion transport</keyword>